<evidence type="ECO:0000256" key="8">
    <source>
        <dbReference type="ARBA" id="ARBA00023098"/>
    </source>
</evidence>
<evidence type="ECO:0000256" key="9">
    <source>
        <dbReference type="ARBA" id="ARBA00023136"/>
    </source>
</evidence>
<keyword evidence="10" id="KW-0275">Fatty acid biosynthesis</keyword>
<evidence type="ECO:0000256" key="3">
    <source>
        <dbReference type="ARBA" id="ARBA00009295"/>
    </source>
</evidence>
<dbReference type="Proteomes" id="UP001151760">
    <property type="component" value="Unassembled WGS sequence"/>
</dbReference>
<dbReference type="PRINTS" id="PR00075">
    <property type="entry name" value="FACDDSATRASE"/>
</dbReference>
<comment type="cofactor">
    <cofactor evidence="10">
        <name>Fe(2+)</name>
        <dbReference type="ChEBI" id="CHEBI:29033"/>
    </cofactor>
</comment>
<feature type="transmembrane region" description="Helical" evidence="11">
    <location>
        <begin position="57"/>
        <end position="77"/>
    </location>
</feature>
<evidence type="ECO:0000256" key="11">
    <source>
        <dbReference type="SAM" id="Phobius"/>
    </source>
</evidence>
<evidence type="ECO:0000256" key="1">
    <source>
        <dbReference type="ARBA" id="ARBA00004141"/>
    </source>
</evidence>
<keyword evidence="7 10" id="KW-0560">Oxidoreductase</keyword>
<name>A0ABQ5FRJ5_9ASTR</name>
<evidence type="ECO:0000256" key="6">
    <source>
        <dbReference type="ARBA" id="ARBA00022989"/>
    </source>
</evidence>
<organism evidence="12 13">
    <name type="scientific">Tanacetum coccineum</name>
    <dbReference type="NCBI Taxonomy" id="301880"/>
    <lineage>
        <taxon>Eukaryota</taxon>
        <taxon>Viridiplantae</taxon>
        <taxon>Streptophyta</taxon>
        <taxon>Embryophyta</taxon>
        <taxon>Tracheophyta</taxon>
        <taxon>Spermatophyta</taxon>
        <taxon>Magnoliopsida</taxon>
        <taxon>eudicotyledons</taxon>
        <taxon>Gunneridae</taxon>
        <taxon>Pentapetalae</taxon>
        <taxon>asterids</taxon>
        <taxon>campanulids</taxon>
        <taxon>Asterales</taxon>
        <taxon>Asteraceae</taxon>
        <taxon>Asteroideae</taxon>
        <taxon>Anthemideae</taxon>
        <taxon>Anthemidinae</taxon>
        <taxon>Tanacetum</taxon>
    </lineage>
</organism>
<keyword evidence="4 10" id="KW-0812">Transmembrane</keyword>
<reference evidence="12" key="1">
    <citation type="journal article" date="2022" name="Int. J. Mol. Sci.">
        <title>Draft Genome of Tanacetum Coccineum: Genomic Comparison of Closely Related Tanacetum-Family Plants.</title>
        <authorList>
            <person name="Yamashiro T."/>
            <person name="Shiraishi A."/>
            <person name="Nakayama K."/>
            <person name="Satake H."/>
        </authorList>
    </citation>
    <scope>NUCLEOTIDE SEQUENCE</scope>
</reference>
<dbReference type="PANTHER" id="PTHR11351:SF75">
    <property type="entry name" value="ACYL-COA DESATURASE"/>
    <property type="match status" value="1"/>
</dbReference>
<dbReference type="PANTHER" id="PTHR11351">
    <property type="entry name" value="ACYL-COA DESATURASE"/>
    <property type="match status" value="1"/>
</dbReference>
<sequence>MSFTNNQGSEARLEKKQKGGFWLRKWDSVDVTNLLMLIAGHSLAACAPFMFNWGAFWVALLIEVISGLGVAIGYHRLLTHKSFKIPKWLEYIIVYCGLLSGEKDPIYWVSVHKNHHMYVDTEKDPHTPKEGFWFSHMGWLLDNEYIAAKVPVFIVRGFIS</sequence>
<protein>
    <submittedName>
        <fullName evidence="12">Fatty acid desaturase, type 1 protein</fullName>
    </submittedName>
</protein>
<evidence type="ECO:0000256" key="7">
    <source>
        <dbReference type="ARBA" id="ARBA00023002"/>
    </source>
</evidence>
<evidence type="ECO:0000313" key="13">
    <source>
        <dbReference type="Proteomes" id="UP001151760"/>
    </source>
</evidence>
<keyword evidence="10" id="KW-0444">Lipid biosynthesis</keyword>
<comment type="pathway">
    <text evidence="2">Lipid metabolism.</text>
</comment>
<evidence type="ECO:0000256" key="2">
    <source>
        <dbReference type="ARBA" id="ARBA00005189"/>
    </source>
</evidence>
<proteinExistence type="inferred from homology"/>
<keyword evidence="9 11" id="KW-0472">Membrane</keyword>
<comment type="similarity">
    <text evidence="3 10">Belongs to the fatty acid desaturase type 1 family.</text>
</comment>
<dbReference type="EMBL" id="BQNB010017669">
    <property type="protein sequence ID" value="GJT65905.1"/>
    <property type="molecule type" value="Genomic_DNA"/>
</dbReference>
<reference evidence="12" key="2">
    <citation type="submission" date="2022-01" db="EMBL/GenBank/DDBJ databases">
        <authorList>
            <person name="Yamashiro T."/>
            <person name="Shiraishi A."/>
            <person name="Satake H."/>
            <person name="Nakayama K."/>
        </authorList>
    </citation>
    <scope>NUCLEOTIDE SEQUENCE</scope>
</reference>
<keyword evidence="5" id="KW-0276">Fatty acid metabolism</keyword>
<evidence type="ECO:0000256" key="4">
    <source>
        <dbReference type="ARBA" id="ARBA00022692"/>
    </source>
</evidence>
<evidence type="ECO:0000256" key="5">
    <source>
        <dbReference type="ARBA" id="ARBA00022832"/>
    </source>
</evidence>
<keyword evidence="6 11" id="KW-1133">Transmembrane helix</keyword>
<evidence type="ECO:0000256" key="10">
    <source>
        <dbReference type="RuleBase" id="RU000581"/>
    </source>
</evidence>
<gene>
    <name evidence="12" type="ORF">Tco_1017385</name>
</gene>
<keyword evidence="13" id="KW-1185">Reference proteome</keyword>
<evidence type="ECO:0000313" key="12">
    <source>
        <dbReference type="EMBL" id="GJT65905.1"/>
    </source>
</evidence>
<comment type="domain">
    <text evidence="10">The histidine box domains are involved in binding the catalytic metal ions.</text>
</comment>
<comment type="caution">
    <text evidence="12">The sequence shown here is derived from an EMBL/GenBank/DDBJ whole genome shotgun (WGS) entry which is preliminary data.</text>
</comment>
<accession>A0ABQ5FRJ5</accession>
<dbReference type="InterPro" id="IPR015876">
    <property type="entry name" value="Acyl-CoA_DS"/>
</dbReference>
<comment type="subcellular location">
    <subcellularLocation>
        <location evidence="1">Membrane</location>
        <topology evidence="1">Multi-pass membrane protein</topology>
    </subcellularLocation>
</comment>
<dbReference type="CDD" id="cd03505">
    <property type="entry name" value="Delta9-FADS-like"/>
    <property type="match status" value="1"/>
</dbReference>
<keyword evidence="8" id="KW-0443">Lipid metabolism</keyword>